<organism evidence="10 11">
    <name type="scientific">Tenuifilum thalassicum</name>
    <dbReference type="NCBI Taxonomy" id="2590900"/>
    <lineage>
        <taxon>Bacteria</taxon>
        <taxon>Pseudomonadati</taxon>
        <taxon>Bacteroidota</taxon>
        <taxon>Bacteroidia</taxon>
        <taxon>Bacteroidales</taxon>
        <taxon>Tenuifilaceae</taxon>
        <taxon>Tenuifilum</taxon>
    </lineage>
</organism>
<keyword evidence="6" id="KW-0238">DNA-binding</keyword>
<dbReference type="InterPro" id="IPR036590">
    <property type="entry name" value="SRAP-like"/>
</dbReference>
<evidence type="ECO:0000256" key="9">
    <source>
        <dbReference type="SAM" id="MobiDB-lite"/>
    </source>
</evidence>
<reference evidence="10 11" key="1">
    <citation type="submission" date="2019-07" db="EMBL/GenBank/DDBJ databases">
        <title>Thalassofilum flectens gen. nov., sp. nov., a novel moderate thermophilic anaerobe from a shallow sea hot spring in Kunashir Island (Russia), representing a new family in the order Bacteroidales, and proposal of Thalassofilacea fam. nov.</title>
        <authorList>
            <person name="Kochetkova T.V."/>
            <person name="Podosokorskaya O.A."/>
            <person name="Novikov A."/>
            <person name="Elcheninov A.G."/>
            <person name="Toshchakov S.V."/>
            <person name="Kublanov I.V."/>
        </authorList>
    </citation>
    <scope>NUCLEOTIDE SEQUENCE [LARGE SCALE GENOMIC DNA]</scope>
    <source>
        <strain evidence="10 11">38-H</strain>
    </source>
</reference>
<keyword evidence="7" id="KW-0456">Lyase</keyword>
<dbReference type="GO" id="GO:0008233">
    <property type="term" value="F:peptidase activity"/>
    <property type="evidence" value="ECO:0007669"/>
    <property type="project" value="UniProtKB-KW"/>
</dbReference>
<dbReference type="EMBL" id="CP041345">
    <property type="protein sequence ID" value="QKG80035.1"/>
    <property type="molecule type" value="Genomic_DNA"/>
</dbReference>
<protein>
    <recommendedName>
        <fullName evidence="8">Abasic site processing protein</fullName>
        <ecNumber evidence="8">3.4.-.-</ecNumber>
    </recommendedName>
</protein>
<sequence>MCFTLSIQVEKHRLEKVLNAKFSVDYRFEPFYFVSAFDFPTIPVLSSQKPDIFTPMTWGLIPHWIKSSYEAQSIKSKTLNARFESILEKPSFKHSAKNNRCIIPATGFFEWQHIGSKKIPWFIAPQKGEIMQLAGIYSTWTNHETGENTDTFSIITVPANPLLEKIHNTKKRMPAILKPELAKAWLDSNLKTNNYSEILKPIEQEYLNAYTVSPIVSNPKNNRNTPDVLKPYSYPEQQSLF</sequence>
<evidence type="ECO:0000256" key="8">
    <source>
        <dbReference type="RuleBase" id="RU364100"/>
    </source>
</evidence>
<dbReference type="GO" id="GO:0106300">
    <property type="term" value="P:protein-DNA covalent cross-linking repair"/>
    <property type="evidence" value="ECO:0007669"/>
    <property type="project" value="InterPro"/>
</dbReference>
<dbReference type="GO" id="GO:0003697">
    <property type="term" value="F:single-stranded DNA binding"/>
    <property type="evidence" value="ECO:0007669"/>
    <property type="project" value="InterPro"/>
</dbReference>
<evidence type="ECO:0000256" key="2">
    <source>
        <dbReference type="ARBA" id="ARBA00022670"/>
    </source>
</evidence>
<evidence type="ECO:0000256" key="3">
    <source>
        <dbReference type="ARBA" id="ARBA00022763"/>
    </source>
</evidence>
<evidence type="ECO:0000313" key="10">
    <source>
        <dbReference type="EMBL" id="QKG80035.1"/>
    </source>
</evidence>
<proteinExistence type="inferred from homology"/>
<keyword evidence="5" id="KW-0190">Covalent protein-DNA linkage</keyword>
<dbReference type="AlphaFoldDB" id="A0A7D3XL22"/>
<dbReference type="Gene3D" id="3.90.1680.10">
    <property type="entry name" value="SOS response associated peptidase-like"/>
    <property type="match status" value="1"/>
</dbReference>
<keyword evidence="4 8" id="KW-0378">Hydrolase</keyword>
<evidence type="ECO:0000256" key="4">
    <source>
        <dbReference type="ARBA" id="ARBA00022801"/>
    </source>
</evidence>
<keyword evidence="3" id="KW-0227">DNA damage</keyword>
<comment type="similarity">
    <text evidence="1 8">Belongs to the SOS response-associated peptidase family.</text>
</comment>
<evidence type="ECO:0000256" key="5">
    <source>
        <dbReference type="ARBA" id="ARBA00023124"/>
    </source>
</evidence>
<keyword evidence="2 8" id="KW-0645">Protease</keyword>
<evidence type="ECO:0000256" key="7">
    <source>
        <dbReference type="ARBA" id="ARBA00023239"/>
    </source>
</evidence>
<feature type="region of interest" description="Disordered" evidence="9">
    <location>
        <begin position="217"/>
        <end position="241"/>
    </location>
</feature>
<dbReference type="SUPFAM" id="SSF143081">
    <property type="entry name" value="BB1717-like"/>
    <property type="match status" value="1"/>
</dbReference>
<dbReference type="InterPro" id="IPR003738">
    <property type="entry name" value="SRAP"/>
</dbReference>
<accession>A0A7D3XL22</accession>
<dbReference type="Pfam" id="PF02586">
    <property type="entry name" value="SRAP"/>
    <property type="match status" value="1"/>
</dbReference>
<dbReference type="PANTHER" id="PTHR13604">
    <property type="entry name" value="DC12-RELATED"/>
    <property type="match status" value="1"/>
</dbReference>
<gene>
    <name evidence="10" type="ORF">FHG85_07085</name>
</gene>
<evidence type="ECO:0000256" key="6">
    <source>
        <dbReference type="ARBA" id="ARBA00023125"/>
    </source>
</evidence>
<keyword evidence="11" id="KW-1185">Reference proteome</keyword>
<dbReference type="EC" id="3.4.-.-" evidence="8"/>
<evidence type="ECO:0000313" key="11">
    <source>
        <dbReference type="Proteomes" id="UP000500961"/>
    </source>
</evidence>
<dbReference type="KEGG" id="ttz:FHG85_07085"/>
<dbReference type="RefSeq" id="WP_173074385.1">
    <property type="nucleotide sequence ID" value="NZ_CP041345.1"/>
</dbReference>
<evidence type="ECO:0000256" key="1">
    <source>
        <dbReference type="ARBA" id="ARBA00008136"/>
    </source>
</evidence>
<dbReference type="GO" id="GO:0006508">
    <property type="term" value="P:proteolysis"/>
    <property type="evidence" value="ECO:0007669"/>
    <property type="project" value="UniProtKB-KW"/>
</dbReference>
<dbReference type="PANTHER" id="PTHR13604:SF0">
    <property type="entry name" value="ABASIC SITE PROCESSING PROTEIN HMCES"/>
    <property type="match status" value="1"/>
</dbReference>
<dbReference type="Proteomes" id="UP000500961">
    <property type="component" value="Chromosome"/>
</dbReference>
<dbReference type="GO" id="GO:0016829">
    <property type="term" value="F:lyase activity"/>
    <property type="evidence" value="ECO:0007669"/>
    <property type="project" value="UniProtKB-KW"/>
</dbReference>
<name>A0A7D3XL22_9BACT</name>